<dbReference type="HOGENOM" id="CLU_1023426_0_0_1"/>
<proteinExistence type="predicted"/>
<sequence>MLLSFAVVAFIGSCIATETMVTKPMTYPTMHTLPLQVQQGTIMQGSRRGSQCAILGEGVSDCAKELQKKQEEKERNAQIAASIQYHQTMNEKAENKCIKPTLNGSDVCAEQEFLKQAATNGKYTISTKDNVVMLKENDLVIGLAVHDRMTTVPVKEKAREPDPLTGKKETREVKLNQFGQVVGLSGPPSKPKDDCVCPNKTGKSGKVTFEMATRSCADACASKNIMYDAMVQNNSSEDEADTSKPSEEETAQTTTDNNNSGNTEQITENNTQ</sequence>
<dbReference type="AlphaFoldDB" id="A0A0B2UKF5"/>
<evidence type="ECO:0000313" key="3">
    <source>
        <dbReference type="EMBL" id="KHN69527.1"/>
    </source>
</evidence>
<feature type="chain" id="PRO_5002076401" evidence="2">
    <location>
        <begin position="17"/>
        <end position="272"/>
    </location>
</feature>
<feature type="compositionally biased region" description="Polar residues" evidence="1">
    <location>
        <begin position="251"/>
        <end position="272"/>
    </location>
</feature>
<dbReference type="InParanoid" id="A0A0B2UKF5"/>
<evidence type="ECO:0000256" key="2">
    <source>
        <dbReference type="SAM" id="SignalP"/>
    </source>
</evidence>
<evidence type="ECO:0000256" key="1">
    <source>
        <dbReference type="SAM" id="MobiDB-lite"/>
    </source>
</evidence>
<name>A0A0B2UKF5_9MICR</name>
<dbReference type="GeneID" id="26261896"/>
<feature type="signal peptide" evidence="2">
    <location>
        <begin position="1"/>
        <end position="16"/>
    </location>
</feature>
<keyword evidence="4" id="KW-1185">Reference proteome</keyword>
<dbReference type="EMBL" id="JOKQ01000006">
    <property type="protein sequence ID" value="KHN69527.1"/>
    <property type="molecule type" value="Genomic_DNA"/>
</dbReference>
<dbReference type="InterPro" id="IPR031507">
    <property type="entry name" value="PTP2"/>
</dbReference>
<keyword evidence="2" id="KW-0732">Signal</keyword>
<dbReference type="RefSeq" id="XP_014563569.1">
    <property type="nucleotide sequence ID" value="XM_014708083.1"/>
</dbReference>
<dbReference type="Proteomes" id="UP000031056">
    <property type="component" value="Unassembled WGS sequence"/>
</dbReference>
<organism evidence="3 4">
    <name type="scientific">Ordospora colligata OC4</name>
    <dbReference type="NCBI Taxonomy" id="1354746"/>
    <lineage>
        <taxon>Eukaryota</taxon>
        <taxon>Fungi</taxon>
        <taxon>Fungi incertae sedis</taxon>
        <taxon>Microsporidia</taxon>
        <taxon>Ordosporidae</taxon>
        <taxon>Ordospora</taxon>
    </lineage>
</organism>
<evidence type="ECO:0000313" key="4">
    <source>
        <dbReference type="Proteomes" id="UP000031056"/>
    </source>
</evidence>
<reference evidence="3 4" key="1">
    <citation type="journal article" date="2014" name="MBio">
        <title>The Ordospora colligata genome; evolution of extreme reduction in microsporidia and host-to-parasite horizontal gene transfer.</title>
        <authorList>
            <person name="Pombert J.-F."/>
            <person name="Haag K.L."/>
            <person name="Beidas S."/>
            <person name="Ebert D."/>
            <person name="Keeling P.J."/>
        </authorList>
    </citation>
    <scope>NUCLEOTIDE SEQUENCE [LARGE SCALE GENOMIC DNA]</scope>
    <source>
        <strain evidence="3 4">OC4</strain>
    </source>
</reference>
<comment type="caution">
    <text evidence="3">The sequence shown here is derived from an EMBL/GenBank/DDBJ whole genome shotgun (WGS) entry which is preliminary data.</text>
</comment>
<gene>
    <name evidence="3" type="ORF">M896_060250</name>
</gene>
<accession>A0A0B2UKF5</accession>
<feature type="region of interest" description="Disordered" evidence="1">
    <location>
        <begin position="231"/>
        <end position="272"/>
    </location>
</feature>
<dbReference type="VEuPathDB" id="MicrosporidiaDB:M896_060250"/>
<protein>
    <submittedName>
        <fullName evidence="3">Polar tube protein 2</fullName>
    </submittedName>
</protein>
<dbReference type="Pfam" id="PF17022">
    <property type="entry name" value="PTP2"/>
    <property type="match status" value="1"/>
</dbReference>